<dbReference type="AlphaFoldDB" id="A0A9D1Z683"/>
<dbReference type="Proteomes" id="UP000886824">
    <property type="component" value="Unassembled WGS sequence"/>
</dbReference>
<proteinExistence type="predicted"/>
<gene>
    <name evidence="1" type="ORF">H9826_09475</name>
</gene>
<comment type="caution">
    <text evidence="1">The sequence shown here is derived from an EMBL/GenBank/DDBJ whole genome shotgun (WGS) entry which is preliminary data.</text>
</comment>
<reference evidence="1" key="1">
    <citation type="journal article" date="2021" name="PeerJ">
        <title>Extensive microbial diversity within the chicken gut microbiome revealed by metagenomics and culture.</title>
        <authorList>
            <person name="Gilroy R."/>
            <person name="Ravi A."/>
            <person name="Getino M."/>
            <person name="Pursley I."/>
            <person name="Horton D.L."/>
            <person name="Alikhan N.F."/>
            <person name="Baker D."/>
            <person name="Gharbi K."/>
            <person name="Hall N."/>
            <person name="Watson M."/>
            <person name="Adriaenssens E.M."/>
            <person name="Foster-Nyarko E."/>
            <person name="Jarju S."/>
            <person name="Secka A."/>
            <person name="Antonio M."/>
            <person name="Oren A."/>
            <person name="Chaudhuri R.R."/>
            <person name="La Ragione R."/>
            <person name="Hildebrand F."/>
            <person name="Pallen M.J."/>
        </authorList>
    </citation>
    <scope>NUCLEOTIDE SEQUENCE</scope>
    <source>
        <strain evidence="1">CHK33-7979</strain>
    </source>
</reference>
<accession>A0A9D1Z683</accession>
<evidence type="ECO:0000313" key="2">
    <source>
        <dbReference type="Proteomes" id="UP000886824"/>
    </source>
</evidence>
<sequence>MSDFMCWLYDHYIHPYLQSQPMDDGDTFRRSLLDSGVTPEQRADVEAVLRCCACQSFLLGLRTGTGLGGML</sequence>
<protein>
    <submittedName>
        <fullName evidence="1">Uncharacterized protein</fullName>
    </submittedName>
</protein>
<dbReference type="EMBL" id="DXCX01000097">
    <property type="protein sequence ID" value="HIY74182.1"/>
    <property type="molecule type" value="Genomic_DNA"/>
</dbReference>
<reference evidence="1" key="2">
    <citation type="submission" date="2021-04" db="EMBL/GenBank/DDBJ databases">
        <authorList>
            <person name="Gilroy R."/>
        </authorList>
    </citation>
    <scope>NUCLEOTIDE SEQUENCE</scope>
    <source>
        <strain evidence="1">CHK33-7979</strain>
    </source>
</reference>
<evidence type="ECO:0000313" key="1">
    <source>
        <dbReference type="EMBL" id="HIY74182.1"/>
    </source>
</evidence>
<organism evidence="1 2">
    <name type="scientific">Candidatus Intestinimonas merdavium</name>
    <dbReference type="NCBI Taxonomy" id="2838622"/>
    <lineage>
        <taxon>Bacteria</taxon>
        <taxon>Bacillati</taxon>
        <taxon>Bacillota</taxon>
        <taxon>Clostridia</taxon>
        <taxon>Eubacteriales</taxon>
        <taxon>Intestinimonas</taxon>
    </lineage>
</organism>
<name>A0A9D1Z683_9FIRM</name>